<organism evidence="2">
    <name type="scientific">marine sediment metagenome</name>
    <dbReference type="NCBI Taxonomy" id="412755"/>
    <lineage>
        <taxon>unclassified sequences</taxon>
        <taxon>metagenomes</taxon>
        <taxon>ecological metagenomes</taxon>
    </lineage>
</organism>
<evidence type="ECO:0000259" key="1">
    <source>
        <dbReference type="Pfam" id="PF01385"/>
    </source>
</evidence>
<feature type="non-terminal residue" evidence="2">
    <location>
        <position position="178"/>
    </location>
</feature>
<accession>X1GSX5</accession>
<evidence type="ECO:0000313" key="2">
    <source>
        <dbReference type="EMBL" id="GAH60981.1"/>
    </source>
</evidence>
<proteinExistence type="predicted"/>
<name>X1GSX5_9ZZZZ</name>
<comment type="caution">
    <text evidence="2">The sequence shown here is derived from an EMBL/GenBank/DDBJ whole genome shotgun (WGS) entry which is preliminary data.</text>
</comment>
<protein>
    <recommendedName>
        <fullName evidence="1">Probable transposase IS891/IS1136/IS1341 domain-containing protein</fullName>
    </recommendedName>
</protein>
<feature type="domain" description="Probable transposase IS891/IS1136/IS1341" evidence="1">
    <location>
        <begin position="116"/>
        <end position="178"/>
    </location>
</feature>
<dbReference type="AlphaFoldDB" id="X1GSX5"/>
<sequence>MKKEHEGLKKVNSKTLQMVLFMLYNNLKALRELKKKGRKVGRLRYKKYGKIKSFILNQSGFKVIKTDNRLDKLYISKVGDIPIRVHREIEGKIKQVIIKQYKSGEWYALISADNEVSVITKTIEKVIGLDMGIKFFLSDSDGRQIENPKFYKKTLERLRIEQRKLSRTKKGSKNRKKQ</sequence>
<dbReference type="EMBL" id="BARU01021527">
    <property type="protein sequence ID" value="GAH60981.1"/>
    <property type="molecule type" value="Genomic_DNA"/>
</dbReference>
<gene>
    <name evidence="2" type="ORF">S03H2_35220</name>
</gene>
<dbReference type="InterPro" id="IPR001959">
    <property type="entry name" value="Transposase"/>
</dbReference>
<reference evidence="2" key="1">
    <citation type="journal article" date="2014" name="Front. Microbiol.">
        <title>High frequency of phylogenetically diverse reductive dehalogenase-homologous genes in deep subseafloor sedimentary metagenomes.</title>
        <authorList>
            <person name="Kawai M."/>
            <person name="Futagami T."/>
            <person name="Toyoda A."/>
            <person name="Takaki Y."/>
            <person name="Nishi S."/>
            <person name="Hori S."/>
            <person name="Arai W."/>
            <person name="Tsubouchi T."/>
            <person name="Morono Y."/>
            <person name="Uchiyama I."/>
            <person name="Ito T."/>
            <person name="Fujiyama A."/>
            <person name="Inagaki F."/>
            <person name="Takami H."/>
        </authorList>
    </citation>
    <scope>NUCLEOTIDE SEQUENCE</scope>
    <source>
        <strain evidence="2">Expedition CK06-06</strain>
    </source>
</reference>
<dbReference type="Pfam" id="PF01385">
    <property type="entry name" value="OrfB_IS605"/>
    <property type="match status" value="1"/>
</dbReference>